<evidence type="ECO:0000259" key="15">
    <source>
        <dbReference type="Pfam" id="PF22820"/>
    </source>
</evidence>
<evidence type="ECO:0000259" key="13">
    <source>
        <dbReference type="Pfam" id="PF22813"/>
    </source>
</evidence>
<reference evidence="16 17" key="1">
    <citation type="submission" date="2022-04" db="EMBL/GenBank/DDBJ databases">
        <title>Genome sequence of C. roseum typestrain.</title>
        <authorList>
            <person name="Poehlein A."/>
            <person name="Schoch T."/>
            <person name="Duerre P."/>
            <person name="Daniel R."/>
        </authorList>
    </citation>
    <scope>NUCLEOTIDE SEQUENCE [LARGE SCALE GENOMIC DNA]</scope>
    <source>
        <strain evidence="16 17">DSM 7320</strain>
    </source>
</reference>
<organism evidence="16 17">
    <name type="scientific">Clostridium felsineum</name>
    <dbReference type="NCBI Taxonomy" id="36839"/>
    <lineage>
        <taxon>Bacteria</taxon>
        <taxon>Bacillati</taxon>
        <taxon>Bacillota</taxon>
        <taxon>Clostridia</taxon>
        <taxon>Eubacteriales</taxon>
        <taxon>Clostridiaceae</taxon>
        <taxon>Clostridium</taxon>
    </lineage>
</organism>
<dbReference type="Pfam" id="PF22813">
    <property type="entry name" value="TcaA_2nd"/>
    <property type="match status" value="1"/>
</dbReference>
<keyword evidence="9" id="KW-1133">Transmembrane helix</keyword>
<evidence type="ECO:0000256" key="5">
    <source>
        <dbReference type="ARBA" id="ARBA00022692"/>
    </source>
</evidence>
<keyword evidence="7" id="KW-0863">Zinc-finger</keyword>
<feature type="domain" description="Zinc-ribbon" evidence="12">
    <location>
        <begin position="5"/>
        <end position="26"/>
    </location>
</feature>
<evidence type="ECO:0000256" key="6">
    <source>
        <dbReference type="ARBA" id="ARBA00022723"/>
    </source>
</evidence>
<sequence length="476" mass="54400">MLMKFCTKCGHELKENHKVCPKCGNRVQIEENTLNEFNFQEENILEHKIEVEEVDAKPEHKKGISKVKIIIACVVAIVFMLVGVLSYVYIRLSDPVNTVEAFKKAVNERDTSKIKNIVECSDSSVKIDDDSAKVIIKYFNKNDNYFDSTISELDSEANNIKHNSYSLTEKSYDYTMEKKENKFLVLPSYKIVVKPSYITVKTKIKGTDIYINNKKVGTSSSDNSSKKYGPYVVGEYEVKGNYKGKYADSKETKTVNTVKANKNKADVTILKNLTYVKVVSDNQDGEVFINDKDTGKKVKDIDTIGPIDDKCKIYGVIKKDGKTIKSKVEDGKYYMGLTKPEVDLEFFNSEYPIGSNERKVASMIRMYISSFCEAVNKNNFSFVQEYLYPDSDLYKQQVAYIPDAYNKKIIEVELRCDIISCTFNPDGKTGTVITHEVYDIDNNGKDDGKKEFDYKYTFKYNDARSTYQLTNIENAK</sequence>
<dbReference type="InterPro" id="IPR026870">
    <property type="entry name" value="Zinc_ribbon_dom"/>
</dbReference>
<comment type="similarity">
    <text evidence="2">Belongs to the TcaA family.</text>
</comment>
<dbReference type="PANTHER" id="PTHR40038:SF1">
    <property type="entry name" value="MEMBRANE-ASSOCIATED PROTEIN TCAA"/>
    <property type="match status" value="1"/>
</dbReference>
<keyword evidence="6" id="KW-0479">Metal-binding</keyword>
<evidence type="ECO:0000259" key="14">
    <source>
        <dbReference type="Pfam" id="PF22819"/>
    </source>
</evidence>
<evidence type="ECO:0000256" key="4">
    <source>
        <dbReference type="ARBA" id="ARBA00022475"/>
    </source>
</evidence>
<evidence type="ECO:0000256" key="9">
    <source>
        <dbReference type="ARBA" id="ARBA00022989"/>
    </source>
</evidence>
<dbReference type="AlphaFoldDB" id="A0A1S8LQI9"/>
<gene>
    <name evidence="16" type="ORF">CROST_041190</name>
</gene>
<dbReference type="GO" id="GO:0005886">
    <property type="term" value="C:plasma membrane"/>
    <property type="evidence" value="ECO:0007669"/>
    <property type="project" value="UniProtKB-SubCell"/>
</dbReference>
<keyword evidence="17" id="KW-1185">Reference proteome</keyword>
<evidence type="ECO:0000313" key="16">
    <source>
        <dbReference type="EMBL" id="URZ13353.1"/>
    </source>
</evidence>
<evidence type="ECO:0000256" key="2">
    <source>
        <dbReference type="ARBA" id="ARBA00006334"/>
    </source>
</evidence>
<evidence type="ECO:0000256" key="8">
    <source>
        <dbReference type="ARBA" id="ARBA00022833"/>
    </source>
</evidence>
<evidence type="ECO:0000256" key="3">
    <source>
        <dbReference type="ARBA" id="ARBA00017896"/>
    </source>
</evidence>
<evidence type="ECO:0000256" key="11">
    <source>
        <dbReference type="ARBA" id="ARBA00023251"/>
    </source>
</evidence>
<dbReference type="Pfam" id="PF22820">
    <property type="entry name" value="TcaA_3rd_4th"/>
    <property type="match status" value="1"/>
</dbReference>
<feature type="domain" description="TcaA second" evidence="13">
    <location>
        <begin position="96"/>
        <end position="193"/>
    </location>
</feature>
<dbReference type="GO" id="GO:0008270">
    <property type="term" value="F:zinc ion binding"/>
    <property type="evidence" value="ECO:0007669"/>
    <property type="project" value="UniProtKB-KW"/>
</dbReference>
<keyword evidence="10" id="KW-0472">Membrane</keyword>
<evidence type="ECO:0000259" key="12">
    <source>
        <dbReference type="Pfam" id="PF13240"/>
    </source>
</evidence>
<accession>A0A1S8LQI9</accession>
<dbReference type="InterPro" id="IPR023599">
    <property type="entry name" value="Mem_prot_TcaA"/>
</dbReference>
<name>A0A1S8LQI9_9CLOT</name>
<keyword evidence="11" id="KW-0046">Antibiotic resistance</keyword>
<protein>
    <recommendedName>
        <fullName evidence="3">Membrane-associated protein TcaA</fullName>
    </recommendedName>
</protein>
<proteinExistence type="inferred from homology"/>
<dbReference type="PIRSF" id="PIRSF032522">
    <property type="entry name" value="TcaA"/>
    <property type="match status" value="1"/>
</dbReference>
<dbReference type="Pfam" id="PF13240">
    <property type="entry name" value="Zn_Ribbon_1"/>
    <property type="match status" value="1"/>
</dbReference>
<dbReference type="InterPro" id="IPR054530">
    <property type="entry name" value="TcaA_4th"/>
</dbReference>
<dbReference type="InterPro" id="IPR054528">
    <property type="entry name" value="TcaA_5th"/>
</dbReference>
<evidence type="ECO:0000256" key="7">
    <source>
        <dbReference type="ARBA" id="ARBA00022771"/>
    </source>
</evidence>
<evidence type="ECO:0000313" key="17">
    <source>
        <dbReference type="Proteomes" id="UP000190951"/>
    </source>
</evidence>
<keyword evidence="4" id="KW-1003">Cell membrane</keyword>
<dbReference type="KEGG" id="crw:CROST_041190"/>
<dbReference type="STRING" id="84029.CROST_08630"/>
<comment type="subcellular location">
    <subcellularLocation>
        <location evidence="1">Cell membrane</location>
        <topology evidence="1">Single-pass membrane protein</topology>
    </subcellularLocation>
</comment>
<keyword evidence="8" id="KW-0862">Zinc</keyword>
<dbReference type="EMBL" id="CP096983">
    <property type="protein sequence ID" value="URZ13353.1"/>
    <property type="molecule type" value="Genomic_DNA"/>
</dbReference>
<dbReference type="GO" id="GO:0046677">
    <property type="term" value="P:response to antibiotic"/>
    <property type="evidence" value="ECO:0007669"/>
    <property type="project" value="UniProtKB-KW"/>
</dbReference>
<dbReference type="PANTHER" id="PTHR40038">
    <property type="entry name" value="MEMBRANE-ASSOCIATED PROTEIN TCAA"/>
    <property type="match status" value="1"/>
</dbReference>
<feature type="domain" description="TcaA protein NTF2-like" evidence="14">
    <location>
        <begin position="358"/>
        <end position="472"/>
    </location>
</feature>
<dbReference type="InterPro" id="IPR054529">
    <property type="entry name" value="TcaA_2nd"/>
</dbReference>
<keyword evidence="5" id="KW-0812">Transmembrane</keyword>
<feature type="domain" description="TcaA 4th" evidence="15">
    <location>
        <begin position="273"/>
        <end position="330"/>
    </location>
</feature>
<dbReference type="Pfam" id="PF22819">
    <property type="entry name" value="TcaA_5th"/>
    <property type="match status" value="1"/>
</dbReference>
<evidence type="ECO:0000256" key="1">
    <source>
        <dbReference type="ARBA" id="ARBA00004162"/>
    </source>
</evidence>
<dbReference type="Proteomes" id="UP000190951">
    <property type="component" value="Chromosome"/>
</dbReference>
<evidence type="ECO:0000256" key="10">
    <source>
        <dbReference type="ARBA" id="ARBA00023136"/>
    </source>
</evidence>